<evidence type="ECO:0000313" key="2">
    <source>
        <dbReference type="Proteomes" id="UP000249922"/>
    </source>
</evidence>
<organism evidence="1 2">
    <name type="scientific">Paracoccus mutanolyticus</name>
    <dbReference type="NCBI Taxonomy" id="1499308"/>
    <lineage>
        <taxon>Bacteria</taxon>
        <taxon>Pseudomonadati</taxon>
        <taxon>Pseudomonadota</taxon>
        <taxon>Alphaproteobacteria</taxon>
        <taxon>Rhodobacterales</taxon>
        <taxon>Paracoccaceae</taxon>
        <taxon>Paracoccus</taxon>
    </lineage>
</organism>
<reference evidence="1 2" key="1">
    <citation type="submission" date="2018-06" db="EMBL/GenBank/DDBJ databases">
        <title>Complete genome sequence of Paracoccus mutanolyticus strain RSP-02 isolated from cellulosic waste.</title>
        <authorList>
            <person name="Amrutha R.N."/>
            <person name="Shrivastav A."/>
            <person name="Buddana S.K."/>
            <person name="Deshpande U."/>
            <person name="Prakasham R.S."/>
        </authorList>
    </citation>
    <scope>NUCLEOTIDE SEQUENCE [LARGE SCALE GENOMIC DNA]</scope>
    <source>
        <strain evidence="1 2">RSP-02</strain>
    </source>
</reference>
<dbReference type="RefSeq" id="WP_112888423.1">
    <property type="nucleotide sequence ID" value="NZ_CP030239.1"/>
</dbReference>
<dbReference type="EMBL" id="CP030239">
    <property type="protein sequence ID" value="AWX94003.1"/>
    <property type="molecule type" value="Genomic_DNA"/>
</dbReference>
<sequence>MEPQESISGVDTVVPTMRGRWTATATFALKDEAATLQWQAFLAQMQGRIGTTLVPCRSRWRPRDRDGQGMTFCRGGLAGAQTWDTVWFPQH</sequence>
<dbReference type="Proteomes" id="UP000249922">
    <property type="component" value="Chromosome"/>
</dbReference>
<proteinExistence type="predicted"/>
<evidence type="ECO:0000313" key="1">
    <source>
        <dbReference type="EMBL" id="AWX94003.1"/>
    </source>
</evidence>
<protein>
    <submittedName>
        <fullName evidence="1">Uncharacterized protein</fullName>
    </submittedName>
</protein>
<gene>
    <name evidence="1" type="ORF">DPM13_16420</name>
</gene>
<name>A0ABN5MAC4_9RHOB</name>
<accession>A0ABN5MAC4</accession>
<keyword evidence="2" id="KW-1185">Reference proteome</keyword>